<keyword evidence="7" id="KW-0573">Peptidoglycan synthesis</keyword>
<evidence type="ECO:0000256" key="7">
    <source>
        <dbReference type="HAMAP-Rule" id="MF_00038"/>
    </source>
</evidence>
<dbReference type="PROSITE" id="PS01348">
    <property type="entry name" value="MRAY_2"/>
    <property type="match status" value="1"/>
</dbReference>
<dbReference type="InterPro" id="IPR000715">
    <property type="entry name" value="Glycosyl_transferase_4"/>
</dbReference>
<keyword evidence="10" id="KW-1185">Reference proteome</keyword>
<dbReference type="PANTHER" id="PTHR22926">
    <property type="entry name" value="PHOSPHO-N-ACETYLMURAMOYL-PENTAPEPTIDE-TRANSFERASE"/>
    <property type="match status" value="1"/>
</dbReference>
<dbReference type="Pfam" id="PF10555">
    <property type="entry name" value="MraY_sig1"/>
    <property type="match status" value="1"/>
</dbReference>
<evidence type="ECO:0000256" key="6">
    <source>
        <dbReference type="ARBA" id="ARBA00023136"/>
    </source>
</evidence>
<keyword evidence="4 7" id="KW-0812">Transmembrane</keyword>
<comment type="similarity">
    <text evidence="2 7">Belongs to the glycosyltransferase 4 family. MraY subfamily.</text>
</comment>
<reference evidence="9 10" key="1">
    <citation type="submission" date="2020-08" db="EMBL/GenBank/DDBJ databases">
        <title>Genome public.</title>
        <authorList>
            <person name="Liu C."/>
            <person name="Sun Q."/>
        </authorList>
    </citation>
    <scope>NUCLEOTIDE SEQUENCE [LARGE SCALE GENOMIC DNA]</scope>
    <source>
        <strain evidence="9 10">NSJ-27</strain>
    </source>
</reference>
<dbReference type="NCBIfam" id="TIGR00445">
    <property type="entry name" value="mraY"/>
    <property type="match status" value="1"/>
</dbReference>
<feature type="transmembrane region" description="Helical" evidence="7">
    <location>
        <begin position="316"/>
        <end position="337"/>
    </location>
</feature>
<dbReference type="EMBL" id="JACOQK010000001">
    <property type="protein sequence ID" value="MBC5787393.1"/>
    <property type="molecule type" value="Genomic_DNA"/>
</dbReference>
<dbReference type="PANTHER" id="PTHR22926:SF5">
    <property type="entry name" value="PHOSPHO-N-ACETYLMURAMOYL-PENTAPEPTIDE-TRANSFERASE HOMOLOG"/>
    <property type="match status" value="1"/>
</dbReference>
<evidence type="ECO:0000256" key="5">
    <source>
        <dbReference type="ARBA" id="ARBA00022989"/>
    </source>
</evidence>
<feature type="transmembrane region" description="Helical" evidence="7">
    <location>
        <begin position="6"/>
        <end position="28"/>
    </location>
</feature>
<feature type="transmembrane region" description="Helical" evidence="7">
    <location>
        <begin position="93"/>
        <end position="111"/>
    </location>
</feature>
<dbReference type="HAMAP" id="MF_00038">
    <property type="entry name" value="MraY"/>
    <property type="match status" value="1"/>
</dbReference>
<sequence length="339" mass="36961">MFCMTWIAGITTLLVAFALTAISGKFLIPFLRKLKFGQTIKEIGPTWHEKKNGTPTMGGIMFAFGSTVALIVGMFILTVNHTEATGTEAVDHIRVWSGLAIAFGFGLIGFIDDFIKVVKKRNLGLTAKQKTVFQLILCIGYVATLAMSGAVSTTVIFPFIGQFDFGWVFYPLVVIGIYFVVNAVNLTDGIDGLASSVTVVYAIVFMILTTMLKFDSMYIFAAAIAGGCLGFLVWNFYPAKVFMGDTGSMFLGGAVVALAFGIDRPMLIVFAGIIYIIEALSVVLQVISFKTTGKRIFKMSPIHHHFEMCNWSEIKIVSVFTLVTALFGALGIFSVFLEL</sequence>
<evidence type="ECO:0000256" key="2">
    <source>
        <dbReference type="ARBA" id="ARBA00005583"/>
    </source>
</evidence>
<name>A0ABR7IQK8_9CLOT</name>
<keyword evidence="7" id="KW-0479">Metal-binding</keyword>
<feature type="transmembrane region" description="Helical" evidence="7">
    <location>
        <begin position="193"/>
        <end position="212"/>
    </location>
</feature>
<comment type="catalytic activity">
    <reaction evidence="7">
        <text>UDP-N-acetyl-alpha-D-muramoyl-L-alanyl-gamma-D-glutamyl-meso-2,6-diaminopimeloyl-D-alanyl-D-alanine + di-trans,octa-cis-undecaprenyl phosphate = di-trans,octa-cis-undecaprenyl diphospho-N-acetyl-alpha-D-muramoyl-L-alanyl-D-glutamyl-meso-2,6-diaminopimeloyl-D-alanyl-D-alanine + UMP</text>
        <dbReference type="Rhea" id="RHEA:28386"/>
        <dbReference type="ChEBI" id="CHEBI:57865"/>
        <dbReference type="ChEBI" id="CHEBI:60392"/>
        <dbReference type="ChEBI" id="CHEBI:61386"/>
        <dbReference type="ChEBI" id="CHEBI:61387"/>
        <dbReference type="EC" id="2.7.8.13"/>
    </reaction>
</comment>
<organism evidence="9 10">
    <name type="scientific">Clostridium facile</name>
    <dbReference type="NCBI Taxonomy" id="2763035"/>
    <lineage>
        <taxon>Bacteria</taxon>
        <taxon>Bacillati</taxon>
        <taxon>Bacillota</taxon>
        <taxon>Clostridia</taxon>
        <taxon>Eubacteriales</taxon>
        <taxon>Clostridiaceae</taxon>
        <taxon>Clostridium</taxon>
    </lineage>
</organism>
<comment type="cofactor">
    <cofactor evidence="7">
        <name>Mg(2+)</name>
        <dbReference type="ChEBI" id="CHEBI:18420"/>
    </cofactor>
</comment>
<evidence type="ECO:0000256" key="3">
    <source>
        <dbReference type="ARBA" id="ARBA00022679"/>
    </source>
</evidence>
<dbReference type="GO" id="GO:0016740">
    <property type="term" value="F:transferase activity"/>
    <property type="evidence" value="ECO:0007669"/>
    <property type="project" value="UniProtKB-KW"/>
</dbReference>
<keyword evidence="7" id="KW-0132">Cell division</keyword>
<comment type="subcellular location">
    <subcellularLocation>
        <location evidence="7">Cell membrane</location>
        <topology evidence="7">Multi-pass membrane protein</topology>
    </subcellularLocation>
    <subcellularLocation>
        <location evidence="1">Membrane</location>
        <topology evidence="1">Multi-pass membrane protein</topology>
    </subcellularLocation>
</comment>
<comment type="pathway">
    <text evidence="7">Cell wall biogenesis; peptidoglycan biosynthesis.</text>
</comment>
<proteinExistence type="inferred from homology"/>
<dbReference type="EC" id="2.7.8.13" evidence="7 8"/>
<dbReference type="InterPro" id="IPR018480">
    <property type="entry name" value="PNAcMuramoyl-5peptid_Trfase_CS"/>
</dbReference>
<feature type="transmembrane region" description="Helical" evidence="7">
    <location>
        <begin position="60"/>
        <end position="81"/>
    </location>
</feature>
<evidence type="ECO:0000313" key="10">
    <source>
        <dbReference type="Proteomes" id="UP000649151"/>
    </source>
</evidence>
<accession>A0ABR7IQK8</accession>
<gene>
    <name evidence="7" type="primary">mraY</name>
    <name evidence="9" type="ORF">H8Z77_05060</name>
</gene>
<dbReference type="InterPro" id="IPR003524">
    <property type="entry name" value="PNAcMuramoyl-5peptid_Trfase"/>
</dbReference>
<keyword evidence="7" id="KW-0133">Cell shape</keyword>
<keyword evidence="7" id="KW-0460">Magnesium</keyword>
<evidence type="ECO:0000313" key="9">
    <source>
        <dbReference type="EMBL" id="MBC5787393.1"/>
    </source>
</evidence>
<feature type="transmembrane region" description="Helical" evidence="7">
    <location>
        <begin position="167"/>
        <end position="186"/>
    </location>
</feature>
<keyword evidence="6 7" id="KW-0472">Membrane</keyword>
<feature type="transmembrane region" description="Helical" evidence="7">
    <location>
        <begin position="132"/>
        <end position="161"/>
    </location>
</feature>
<evidence type="ECO:0000256" key="8">
    <source>
        <dbReference type="NCBIfam" id="TIGR00445"/>
    </source>
</evidence>
<comment type="caution">
    <text evidence="9">The sequence shown here is derived from an EMBL/GenBank/DDBJ whole genome shotgun (WGS) entry which is preliminary data.</text>
</comment>
<keyword evidence="3 7" id="KW-0808">Transferase</keyword>
<evidence type="ECO:0000256" key="4">
    <source>
        <dbReference type="ARBA" id="ARBA00022692"/>
    </source>
</evidence>
<keyword evidence="7" id="KW-1003">Cell membrane</keyword>
<protein>
    <recommendedName>
        <fullName evidence="7 8">Phospho-N-acetylmuramoyl-pentapeptide-transferase</fullName>
        <ecNumber evidence="7 8">2.7.8.13</ecNumber>
    </recommendedName>
    <alternativeName>
        <fullName evidence="7">UDP-MurNAc-pentapeptide phosphotransferase</fullName>
    </alternativeName>
</protein>
<comment type="function">
    <text evidence="7">Catalyzes the initial step of the lipid cycle reactions in the biosynthesis of the cell wall peptidoglycan: transfers peptidoglycan precursor phospho-MurNAc-pentapeptide from UDP-MurNAc-pentapeptide onto the lipid carrier undecaprenyl phosphate, yielding undecaprenyl-pyrophosphoryl-MurNAc-pentapeptide, known as lipid I.</text>
</comment>
<evidence type="ECO:0000256" key="1">
    <source>
        <dbReference type="ARBA" id="ARBA00004141"/>
    </source>
</evidence>
<keyword evidence="7" id="KW-0961">Cell wall biogenesis/degradation</keyword>
<dbReference type="Pfam" id="PF00953">
    <property type="entry name" value="Glycos_transf_4"/>
    <property type="match status" value="1"/>
</dbReference>
<feature type="transmembrane region" description="Helical" evidence="7">
    <location>
        <begin position="268"/>
        <end position="289"/>
    </location>
</feature>
<keyword evidence="7" id="KW-0131">Cell cycle</keyword>
<dbReference type="Proteomes" id="UP000649151">
    <property type="component" value="Unassembled WGS sequence"/>
</dbReference>
<dbReference type="CDD" id="cd06852">
    <property type="entry name" value="GT_MraY"/>
    <property type="match status" value="1"/>
</dbReference>
<feature type="transmembrane region" description="Helical" evidence="7">
    <location>
        <begin position="244"/>
        <end position="262"/>
    </location>
</feature>
<feature type="transmembrane region" description="Helical" evidence="7">
    <location>
        <begin position="218"/>
        <end position="237"/>
    </location>
</feature>
<keyword evidence="5 7" id="KW-1133">Transmembrane helix</keyword>